<dbReference type="PANTHER" id="PTHR10361:SF24">
    <property type="entry name" value="P3 PROTEIN"/>
    <property type="match status" value="1"/>
</dbReference>
<keyword evidence="4 5" id="KW-0472">Membrane</keyword>
<feature type="transmembrane region" description="Helical" evidence="5">
    <location>
        <begin position="124"/>
        <end position="143"/>
    </location>
</feature>
<dbReference type="KEGG" id="rhp:LPB142_11910"/>
<accession>A0A1D9MDK9</accession>
<dbReference type="Gene3D" id="1.20.1530.20">
    <property type="match status" value="1"/>
</dbReference>
<feature type="transmembrane region" description="Helical" evidence="5">
    <location>
        <begin position="90"/>
        <end position="112"/>
    </location>
</feature>
<dbReference type="Pfam" id="PF01758">
    <property type="entry name" value="SBF"/>
    <property type="match status" value="1"/>
</dbReference>
<evidence type="ECO:0000256" key="1">
    <source>
        <dbReference type="ARBA" id="ARBA00004141"/>
    </source>
</evidence>
<dbReference type="STRING" id="1850250.LPB142_11910"/>
<dbReference type="InterPro" id="IPR004710">
    <property type="entry name" value="Bilac:Na_transpt"/>
</dbReference>
<dbReference type="PANTHER" id="PTHR10361">
    <property type="entry name" value="SODIUM-BILE ACID COTRANSPORTER"/>
    <property type="match status" value="1"/>
</dbReference>
<keyword evidence="3 5" id="KW-1133">Transmembrane helix</keyword>
<gene>
    <name evidence="6" type="ORF">LPB142_11910</name>
</gene>
<evidence type="ECO:0000256" key="5">
    <source>
        <dbReference type="SAM" id="Phobius"/>
    </source>
</evidence>
<comment type="subcellular location">
    <subcellularLocation>
        <location evidence="1">Membrane</location>
        <topology evidence="1">Multi-pass membrane protein</topology>
    </subcellularLocation>
</comment>
<name>A0A1D9MDK9_9RHOB</name>
<keyword evidence="2 5" id="KW-0812">Transmembrane</keyword>
<feature type="transmembrane region" description="Helical" evidence="5">
    <location>
        <begin position="222"/>
        <end position="242"/>
    </location>
</feature>
<keyword evidence="7" id="KW-1185">Reference proteome</keyword>
<dbReference type="GO" id="GO:0016020">
    <property type="term" value="C:membrane"/>
    <property type="evidence" value="ECO:0007669"/>
    <property type="project" value="UniProtKB-SubCell"/>
</dbReference>
<feature type="transmembrane region" description="Helical" evidence="5">
    <location>
        <begin position="188"/>
        <end position="210"/>
    </location>
</feature>
<evidence type="ECO:0000313" key="6">
    <source>
        <dbReference type="EMBL" id="AOZ69942.1"/>
    </source>
</evidence>
<sequence length="284" mass="28291">MAAFLPVAMMVLMLALGLRLAPGALVAAVRTPRALGAGLALQMLALPVLAFCLARGFGLSAPLSAGLMLVAASPGGVSSNYITHLARGSVALSVTMTLVTSLLAPLSLPLVLALSGVAAPHSAALWRISLGMSAVALAPLALGMAVGRFAPALAARASRLLDPLARGLFALMVGATFVQNWGAMRAGFAGAGPAVIALAVLAPAMALGAARALRLGAAAGRTIAIEISLQNVAITIFVAGKLLGAPELAIPGLIYAVMMNIVALGFILSAPAPEPAPEPDPAPR</sequence>
<evidence type="ECO:0000256" key="2">
    <source>
        <dbReference type="ARBA" id="ARBA00022692"/>
    </source>
</evidence>
<dbReference type="EMBL" id="CP017781">
    <property type="protein sequence ID" value="AOZ69942.1"/>
    <property type="molecule type" value="Genomic_DNA"/>
</dbReference>
<reference evidence="6 7" key="1">
    <citation type="submission" date="2016-10" db="EMBL/GenBank/DDBJ databases">
        <title>Rhodobacter sp. LPB0142, isolated from sea water.</title>
        <authorList>
            <person name="Kim E."/>
            <person name="Yi H."/>
        </authorList>
    </citation>
    <scope>NUCLEOTIDE SEQUENCE [LARGE SCALE GENOMIC DNA]</scope>
    <source>
        <strain evidence="6 7">LPB0142</strain>
    </source>
</reference>
<protein>
    <recommendedName>
        <fullName evidence="8">Bile acid:sodium symporter</fullName>
    </recommendedName>
</protein>
<proteinExistence type="predicted"/>
<dbReference type="Proteomes" id="UP000176562">
    <property type="component" value="Chromosome"/>
</dbReference>
<dbReference type="InterPro" id="IPR038770">
    <property type="entry name" value="Na+/solute_symporter_sf"/>
</dbReference>
<dbReference type="AlphaFoldDB" id="A0A1D9MDK9"/>
<evidence type="ECO:0008006" key="8">
    <source>
        <dbReference type="Google" id="ProtNLM"/>
    </source>
</evidence>
<feature type="transmembrane region" description="Helical" evidence="5">
    <location>
        <begin position="44"/>
        <end position="70"/>
    </location>
</feature>
<evidence type="ECO:0000256" key="3">
    <source>
        <dbReference type="ARBA" id="ARBA00022989"/>
    </source>
</evidence>
<feature type="transmembrane region" description="Helical" evidence="5">
    <location>
        <begin position="248"/>
        <end position="268"/>
    </location>
</feature>
<evidence type="ECO:0000256" key="4">
    <source>
        <dbReference type="ARBA" id="ARBA00023136"/>
    </source>
</evidence>
<organism evidence="6 7">
    <name type="scientific">Rhodobacter xanthinilyticus</name>
    <dbReference type="NCBI Taxonomy" id="1850250"/>
    <lineage>
        <taxon>Bacteria</taxon>
        <taxon>Pseudomonadati</taxon>
        <taxon>Pseudomonadota</taxon>
        <taxon>Alphaproteobacteria</taxon>
        <taxon>Rhodobacterales</taxon>
        <taxon>Rhodobacter group</taxon>
        <taxon>Rhodobacter</taxon>
    </lineage>
</organism>
<evidence type="ECO:0000313" key="7">
    <source>
        <dbReference type="Proteomes" id="UP000176562"/>
    </source>
</evidence>
<dbReference type="InterPro" id="IPR002657">
    <property type="entry name" value="BilAc:Na_symport/Acr3"/>
</dbReference>